<reference evidence="1 2" key="1">
    <citation type="journal article" date="2014" name="PLoS ONE">
        <title>Genome Information of Methylobacterium oryzae, a Plant-Probiotic Methylotroph in the Phyllosphere.</title>
        <authorList>
            <person name="Kwak M.J."/>
            <person name="Jeong H."/>
            <person name="Madhaiyan M."/>
            <person name="Lee Y."/>
            <person name="Sa T.M."/>
            <person name="Oh T.K."/>
            <person name="Kim J.F."/>
        </authorList>
    </citation>
    <scope>NUCLEOTIDE SEQUENCE [LARGE SCALE GENOMIC DNA]</scope>
    <source>
        <strain evidence="1 2">CBMB20</strain>
    </source>
</reference>
<sequence>MARLRETYNSFSGANWDADVIKARKVFSEVRKECANSPHSISNYFEEKPLVGSAPNQGDRHKDLFKKAFASSKSSSGNATQVDTDYEAERLKHQEAVITLRTILNDYENIALGIKLGILDEDYAYRYYRGTVLRDWEAMSPLVFTYRGKRGNNRLFIEFEGLAHAWENEFSFRTRGRLQFAQKKMTFR</sequence>
<keyword evidence="2" id="KW-1185">Reference proteome</keyword>
<gene>
    <name evidence="1" type="ORF">MOC_2020</name>
</gene>
<dbReference type="InterPro" id="IPR031876">
    <property type="entry name" value="DUF4760"/>
</dbReference>
<evidence type="ECO:0000313" key="2">
    <source>
        <dbReference type="Proteomes" id="UP000029492"/>
    </source>
</evidence>
<dbReference type="Proteomes" id="UP000029492">
    <property type="component" value="Chromosome"/>
</dbReference>
<accession>A0A089NTB9</accession>
<protein>
    <submittedName>
        <fullName evidence="1">Protein of unassigned function</fullName>
    </submittedName>
</protein>
<dbReference type="HOGENOM" id="CLU_1439557_0_0_5"/>
<organism evidence="1 2">
    <name type="scientific">Methylobacterium oryzae CBMB20</name>
    <dbReference type="NCBI Taxonomy" id="693986"/>
    <lineage>
        <taxon>Bacteria</taxon>
        <taxon>Pseudomonadati</taxon>
        <taxon>Pseudomonadota</taxon>
        <taxon>Alphaproteobacteria</taxon>
        <taxon>Hyphomicrobiales</taxon>
        <taxon>Methylobacteriaceae</taxon>
        <taxon>Methylobacterium</taxon>
    </lineage>
</organism>
<dbReference type="Pfam" id="PF15956">
    <property type="entry name" value="DUF4760"/>
    <property type="match status" value="1"/>
</dbReference>
<dbReference type="AlphaFoldDB" id="A0A089NTB9"/>
<dbReference type="EMBL" id="CP003811">
    <property type="protein sequence ID" value="AIQ89775.1"/>
    <property type="molecule type" value="Genomic_DNA"/>
</dbReference>
<proteinExistence type="predicted"/>
<evidence type="ECO:0000313" key="1">
    <source>
        <dbReference type="EMBL" id="AIQ89775.1"/>
    </source>
</evidence>
<dbReference type="KEGG" id="mor:MOC_2020"/>
<dbReference type="eggNOG" id="ENOG5033E5F">
    <property type="taxonomic scope" value="Bacteria"/>
</dbReference>
<name>A0A089NTB9_9HYPH</name>